<dbReference type="PRINTS" id="PR00749">
    <property type="entry name" value="LYSOZYMEG"/>
</dbReference>
<dbReference type="PANTHER" id="PTHR37423:SF2">
    <property type="entry name" value="MEMBRANE-BOUND LYTIC MUREIN TRANSGLYCOSYLASE C"/>
    <property type="match status" value="1"/>
</dbReference>
<dbReference type="EC" id="3.2.1.-" evidence="2"/>
<evidence type="ECO:0000259" key="1">
    <source>
        <dbReference type="Pfam" id="PF01464"/>
    </source>
</evidence>
<dbReference type="PANTHER" id="PTHR37423">
    <property type="entry name" value="SOLUBLE LYTIC MUREIN TRANSGLYCOSYLASE-RELATED"/>
    <property type="match status" value="1"/>
</dbReference>
<dbReference type="Pfam" id="PF01464">
    <property type="entry name" value="SLT"/>
    <property type="match status" value="1"/>
</dbReference>
<dbReference type="InterPro" id="IPR008258">
    <property type="entry name" value="Transglycosylase_SLT_dom_1"/>
</dbReference>
<feature type="domain" description="Transglycosylase SLT" evidence="1">
    <location>
        <begin position="40"/>
        <end position="148"/>
    </location>
</feature>
<name>A0ABS4H6C5_9BACL</name>
<dbReference type="InterPro" id="IPR002152">
    <property type="entry name" value="Glyco_hydro_23"/>
</dbReference>
<protein>
    <submittedName>
        <fullName evidence="2">Soluble lytic murein transglycosylase</fullName>
        <ecNumber evidence="2">3.2.1.-</ecNumber>
    </submittedName>
</protein>
<sequence>MKLLRKKRTLLLLFLTFVLVLFFNSNWMSLFYPIHYKEEIQKYAQKYNVDPFLVASIIRVESNYKTSKESKKGALGIMQVMPDTARWVVKKAKFHEVSLEQIKDEPDTNIQIGAWYLALLQEQFGNNKVAVIAAYNAGPGNVNNWLKKGIWDGTLESVQNIPIGETRHYVQRVIYYYNQYTDIYEKFGAGMK</sequence>
<keyword evidence="2" id="KW-0378">Hydrolase</keyword>
<keyword evidence="3" id="KW-1185">Reference proteome</keyword>
<dbReference type="InterPro" id="IPR023346">
    <property type="entry name" value="Lysozyme-like_dom_sf"/>
</dbReference>
<reference evidence="2 3" key="1">
    <citation type="submission" date="2021-03" db="EMBL/GenBank/DDBJ databases">
        <title>Genomic Encyclopedia of Type Strains, Phase IV (KMG-IV): sequencing the most valuable type-strain genomes for metagenomic binning, comparative biology and taxonomic classification.</title>
        <authorList>
            <person name="Goeker M."/>
        </authorList>
    </citation>
    <scope>NUCLEOTIDE SEQUENCE [LARGE SCALE GENOMIC DNA]</scope>
    <source>
        <strain evidence="2 3">DSM 23491</strain>
    </source>
</reference>
<dbReference type="EMBL" id="JAGGKP010000007">
    <property type="protein sequence ID" value="MBP1937792.1"/>
    <property type="molecule type" value="Genomic_DNA"/>
</dbReference>
<proteinExistence type="predicted"/>
<dbReference type="Proteomes" id="UP001519273">
    <property type="component" value="Unassembled WGS sequence"/>
</dbReference>
<comment type="caution">
    <text evidence="2">The sequence shown here is derived from an EMBL/GenBank/DDBJ whole genome shotgun (WGS) entry which is preliminary data.</text>
</comment>
<dbReference type="SUPFAM" id="SSF53955">
    <property type="entry name" value="Lysozyme-like"/>
    <property type="match status" value="1"/>
</dbReference>
<dbReference type="CDD" id="cd16896">
    <property type="entry name" value="LT_Slt70-like"/>
    <property type="match status" value="1"/>
</dbReference>
<dbReference type="RefSeq" id="WP_209851057.1">
    <property type="nucleotide sequence ID" value="NZ_CBCRVE010000004.1"/>
</dbReference>
<evidence type="ECO:0000313" key="2">
    <source>
        <dbReference type="EMBL" id="MBP1937792.1"/>
    </source>
</evidence>
<gene>
    <name evidence="2" type="ORF">J2Z20_002707</name>
</gene>
<accession>A0ABS4H6C5</accession>
<dbReference type="GO" id="GO:0016798">
    <property type="term" value="F:hydrolase activity, acting on glycosyl bonds"/>
    <property type="evidence" value="ECO:0007669"/>
    <property type="project" value="UniProtKB-KW"/>
</dbReference>
<evidence type="ECO:0000313" key="3">
    <source>
        <dbReference type="Proteomes" id="UP001519273"/>
    </source>
</evidence>
<dbReference type="Gene3D" id="1.10.530.10">
    <property type="match status" value="1"/>
</dbReference>
<keyword evidence="2" id="KW-0326">Glycosidase</keyword>
<organism evidence="2 3">
    <name type="scientific">Paenibacillus sediminis</name>
    <dbReference type="NCBI Taxonomy" id="664909"/>
    <lineage>
        <taxon>Bacteria</taxon>
        <taxon>Bacillati</taxon>
        <taxon>Bacillota</taxon>
        <taxon>Bacilli</taxon>
        <taxon>Bacillales</taxon>
        <taxon>Paenibacillaceae</taxon>
        <taxon>Paenibacillus</taxon>
    </lineage>
</organism>